<comment type="similarity">
    <text evidence="1">Belongs to the glycosyl hydrolase 10 (cellulase F) family.</text>
</comment>
<dbReference type="PANTHER" id="PTHR31490">
    <property type="entry name" value="GLYCOSYL HYDROLASE"/>
    <property type="match status" value="1"/>
</dbReference>
<evidence type="ECO:0000256" key="2">
    <source>
        <dbReference type="ARBA" id="ARBA00022651"/>
    </source>
</evidence>
<protein>
    <recommendedName>
        <fullName evidence="10">GH10 domain-containing protein</fullName>
    </recommendedName>
</protein>
<dbReference type="SUPFAM" id="SSF51445">
    <property type="entry name" value="(Trans)glycosidases"/>
    <property type="match status" value="2"/>
</dbReference>
<evidence type="ECO:0000256" key="1">
    <source>
        <dbReference type="ARBA" id="ARBA00007495"/>
    </source>
</evidence>
<dbReference type="PANTHER" id="PTHR31490:SF1">
    <property type="entry name" value="ENDO-1,4-BETA-XYLANASE 1"/>
    <property type="match status" value="1"/>
</dbReference>
<dbReference type="InterPro" id="IPR044846">
    <property type="entry name" value="GH10"/>
</dbReference>
<dbReference type="GO" id="GO:0045493">
    <property type="term" value="P:xylan catabolic process"/>
    <property type="evidence" value="ECO:0007669"/>
    <property type="project" value="UniProtKB-KW"/>
</dbReference>
<keyword evidence="12" id="KW-1185">Reference proteome</keyword>
<dbReference type="PROSITE" id="PS51760">
    <property type="entry name" value="GH10_2"/>
    <property type="match status" value="2"/>
</dbReference>
<evidence type="ECO:0000256" key="6">
    <source>
        <dbReference type="ARBA" id="ARBA00023295"/>
    </source>
</evidence>
<evidence type="ECO:0000256" key="3">
    <source>
        <dbReference type="ARBA" id="ARBA00022737"/>
    </source>
</evidence>
<dbReference type="PRINTS" id="PR00134">
    <property type="entry name" value="GLHYDRLASE10"/>
</dbReference>
<keyword evidence="5" id="KW-0119">Carbohydrate metabolism</keyword>
<feature type="compositionally biased region" description="Polar residues" evidence="9">
    <location>
        <begin position="43"/>
        <end position="67"/>
    </location>
</feature>
<dbReference type="PROSITE" id="PS00591">
    <property type="entry name" value="GH10_1"/>
    <property type="match status" value="2"/>
</dbReference>
<keyword evidence="7" id="KW-0624">Polysaccharide degradation</keyword>
<evidence type="ECO:0000313" key="12">
    <source>
        <dbReference type="Proteomes" id="UP000834106"/>
    </source>
</evidence>
<dbReference type="InterPro" id="IPR017853">
    <property type="entry name" value="GH"/>
</dbReference>
<feature type="domain" description="GH10" evidence="10">
    <location>
        <begin position="583"/>
        <end position="881"/>
    </location>
</feature>
<feature type="active site" description="Nucleophile" evidence="8">
    <location>
        <position position="1188"/>
    </location>
</feature>
<gene>
    <name evidence="11" type="ORF">FPE_LOCUS508</name>
</gene>
<dbReference type="GO" id="GO:0031176">
    <property type="term" value="F:endo-1,4-beta-xylanase activity"/>
    <property type="evidence" value="ECO:0007669"/>
    <property type="project" value="UniProtKB-ARBA"/>
</dbReference>
<feature type="domain" description="GH10" evidence="10">
    <location>
        <begin position="958"/>
        <end position="1253"/>
    </location>
</feature>
<dbReference type="Gene3D" id="3.20.20.80">
    <property type="entry name" value="Glycosidases"/>
    <property type="match status" value="2"/>
</dbReference>
<organism evidence="11 12">
    <name type="scientific">Fraxinus pennsylvanica</name>
    <dbReference type="NCBI Taxonomy" id="56036"/>
    <lineage>
        <taxon>Eukaryota</taxon>
        <taxon>Viridiplantae</taxon>
        <taxon>Streptophyta</taxon>
        <taxon>Embryophyta</taxon>
        <taxon>Tracheophyta</taxon>
        <taxon>Spermatophyta</taxon>
        <taxon>Magnoliopsida</taxon>
        <taxon>eudicotyledons</taxon>
        <taxon>Gunneridae</taxon>
        <taxon>Pentapetalae</taxon>
        <taxon>asterids</taxon>
        <taxon>lamiids</taxon>
        <taxon>Lamiales</taxon>
        <taxon>Oleaceae</taxon>
        <taxon>Oleeae</taxon>
        <taxon>Fraxinus</taxon>
    </lineage>
</organism>
<proteinExistence type="inferred from homology"/>
<evidence type="ECO:0000259" key="10">
    <source>
        <dbReference type="PROSITE" id="PS51760"/>
    </source>
</evidence>
<dbReference type="Proteomes" id="UP000834106">
    <property type="component" value="Chromosome 1"/>
</dbReference>
<dbReference type="FunFam" id="2.60.120.260:FF:000103">
    <property type="entry name" value="Glycosyl hydrolase family 10 protein"/>
    <property type="match status" value="1"/>
</dbReference>
<dbReference type="EMBL" id="OU503036">
    <property type="protein sequence ID" value="CAI9753077.1"/>
    <property type="molecule type" value="Genomic_DNA"/>
</dbReference>
<sequence length="1310" mass="146730">MTVPSSPPSRLDLGVGWIGLKHGFLLKGRSTKKGRVSKKSPESQKSGDNMEKQSTSNANNVFHPQNLNEEVNDSSSRASINIILNHDFSGGLHLWHPNCCDAFVISEESGNSEGIPAKLSGRYAVVTNRSECWQGLEQDITNQVSMGSTYTVCAWVAVSGAHHSISDVLATLKLEYQDSAVSYLFIGRISATRERWEKVEGTFSLSTMPDRVLFYLEGPSPGVDLLIRSVMVSCSSSAEYDGRSTGSICDEDENIVLNPKFDDGLQNWSGRGCKIVLHDSMADGKVLPMSGKFFASTADRTQNWNGIQQEITGRVKRKIAYEVAAVVRIYGNNVTSSDLRATLWVQAADLREQYIGIASVQATDKDWVQLKGKFLLNGSPSRAVIYLEGPSPGTDILLNNLVVKHAAKVPPSSPPVIKDATFGVNIIANSNLSDGTNGWFPLGNCTLSIGNGSPHILPPMARDSLRHEPLSGRYILVTKRTQTWMGPAQMITDKLKLYLTYQVSAWVRIGTGATRPQNINVALGVDSQWVNGGQVEINDDRWHEIGGSFRIEKQPAKLKSETDKIRKRNVILKFSTSDSTTLLGTNVKIRQMQNSFPFGSCVSRSNIDNEDFVDFFSKNFNWAVFGNELKWYWTEAQQGNLNYKDADELLNFCVSHNIQVRGHCIFWEVESAVQTWIRTLNKNDLMSAVQNRLSSLLTRYKGKFKHYDVNNEMLHGSFYQDHLGKDIRANMFKNANQLDPSAILFVNDYHIEDGSDSQSSPEKYIEHILDLQEQGAPVGGIGIQGHIDSPVGPIVCSALDKLGILGLPIWFTELDVSSNNEYVRADDLEVMLREAFAHPAVDGVMLWGFWELFMSRDNAHLVNAEGDINVAGKRYLALKQEWLTRTHGHIDEQGQFEFRGFHGSYEVEVVTLSKKVTKTFIVDEGLEPVAIALKRETDKIRKRNVILKFSTSDSTTLLGTNVKIRQVQNSFPFGSCVSRSNIDNEDFVDFFSKNFNWAVFGNELKWYWTEAQQGNLNYKDADELLNFCVSHNIQVRGHCIFWEVESAVQTWIRTLNNNDLMSAVQNRLSGLLTRYKGKFKHYDVNNEMLHGSFYQDHLGKDIRVNMFKIANQLDPSAILFVNDYHIEDGCDSRSSPEKYIDHILDLQERGAPVGGIGIQGHIDSPVGPIVCSALDKLGILGLPIWFTELDVSSDNEYVRADDLEVMLREAFAHPAVDGVMLWGFWELFMSRDNAHLVNAEGDINVAGKRYLDLKQEWLTRAHGHIDEQGQFEFRGFHGSYEVEVVAHSKKVTKTFIVDEGLEPVAIAINL</sequence>
<feature type="active site" description="Nucleophile" evidence="8">
    <location>
        <position position="813"/>
    </location>
</feature>
<reference evidence="11" key="1">
    <citation type="submission" date="2023-05" db="EMBL/GenBank/DDBJ databases">
        <authorList>
            <person name="Huff M."/>
        </authorList>
    </citation>
    <scope>NUCLEOTIDE SEQUENCE</scope>
</reference>
<dbReference type="SMART" id="SM00633">
    <property type="entry name" value="Glyco_10"/>
    <property type="match status" value="2"/>
</dbReference>
<evidence type="ECO:0000256" key="5">
    <source>
        <dbReference type="ARBA" id="ARBA00023277"/>
    </source>
</evidence>
<dbReference type="SUPFAM" id="SSF49785">
    <property type="entry name" value="Galactose-binding domain-like"/>
    <property type="match status" value="3"/>
</dbReference>
<accession>A0AAD1YL55</accession>
<dbReference type="Pfam" id="PF02018">
    <property type="entry name" value="CBM_4_9"/>
    <property type="match status" value="3"/>
</dbReference>
<evidence type="ECO:0000256" key="7">
    <source>
        <dbReference type="ARBA" id="ARBA00023326"/>
    </source>
</evidence>
<dbReference type="Gene3D" id="2.60.120.260">
    <property type="entry name" value="Galactose-binding domain-like"/>
    <property type="match status" value="3"/>
</dbReference>
<feature type="region of interest" description="Disordered" evidence="9">
    <location>
        <begin position="30"/>
        <end position="67"/>
    </location>
</feature>
<evidence type="ECO:0000313" key="11">
    <source>
        <dbReference type="EMBL" id="CAI9753077.1"/>
    </source>
</evidence>
<name>A0AAD1YL55_9LAMI</name>
<keyword evidence="4" id="KW-0378">Hydrolase</keyword>
<dbReference type="InterPro" id="IPR003305">
    <property type="entry name" value="CenC_carb-bd"/>
</dbReference>
<dbReference type="Pfam" id="PF00331">
    <property type="entry name" value="Glyco_hydro_10"/>
    <property type="match status" value="2"/>
</dbReference>
<keyword evidence="6" id="KW-0326">Glycosidase</keyword>
<dbReference type="FunFam" id="3.20.20.80:FF:000104">
    <property type="entry name" value="Endo-1,4-beta-xylanase A"/>
    <property type="match status" value="2"/>
</dbReference>
<evidence type="ECO:0000256" key="8">
    <source>
        <dbReference type="PROSITE-ProRule" id="PRU10061"/>
    </source>
</evidence>
<dbReference type="InterPro" id="IPR008979">
    <property type="entry name" value="Galactose-bd-like_sf"/>
</dbReference>
<keyword evidence="2" id="KW-0858">Xylan degradation</keyword>
<keyword evidence="3" id="KW-0677">Repeat</keyword>
<evidence type="ECO:0000256" key="9">
    <source>
        <dbReference type="SAM" id="MobiDB-lite"/>
    </source>
</evidence>
<dbReference type="InterPro" id="IPR031158">
    <property type="entry name" value="GH10_AS"/>
</dbReference>
<dbReference type="InterPro" id="IPR001000">
    <property type="entry name" value="GH10_dom"/>
</dbReference>
<evidence type="ECO:0000256" key="4">
    <source>
        <dbReference type="ARBA" id="ARBA00022801"/>
    </source>
</evidence>